<feature type="transmembrane region" description="Helical" evidence="1">
    <location>
        <begin position="6"/>
        <end position="25"/>
    </location>
</feature>
<proteinExistence type="predicted"/>
<dbReference type="EMBL" id="DS271168">
    <property type="protein sequence ID" value="EFO99371.1"/>
    <property type="molecule type" value="Genomic_DNA"/>
</dbReference>
<evidence type="ECO:0000313" key="2">
    <source>
        <dbReference type="EMBL" id="EFO99371.1"/>
    </source>
</evidence>
<name>E3NVV5_CAERE</name>
<sequence>MVRLKGVIPSVLTYCTLVIFLYLFVVKPLLPKLQDHLTPSVVDQNDLLDEMDIDCEYVKNGTKPPNLLKFMEMRNVEDQLLYSKNR</sequence>
<dbReference type="eggNOG" id="KOG0799">
    <property type="taxonomic scope" value="Eukaryota"/>
</dbReference>
<dbReference type="InParanoid" id="E3NVV5"/>
<dbReference type="Proteomes" id="UP000008281">
    <property type="component" value="Unassembled WGS sequence"/>
</dbReference>
<reference evidence="2" key="1">
    <citation type="submission" date="2007-07" db="EMBL/GenBank/DDBJ databases">
        <title>PCAP assembly of the Caenorhabditis remanei genome.</title>
        <authorList>
            <consortium name="The Caenorhabditis remanei Sequencing Consortium"/>
            <person name="Wilson R.K."/>
        </authorList>
    </citation>
    <scope>NUCLEOTIDE SEQUENCE [LARGE SCALE GENOMIC DNA]</scope>
    <source>
        <strain evidence="2">PB4641</strain>
    </source>
</reference>
<protein>
    <submittedName>
        <fullName evidence="2">Uncharacterized protein</fullName>
    </submittedName>
</protein>
<accession>E3NVV5</accession>
<gene>
    <name evidence="2" type="ORF">CRE_08620</name>
</gene>
<keyword evidence="1" id="KW-1133">Transmembrane helix</keyword>
<dbReference type="AlphaFoldDB" id="E3NVV5"/>
<organism evidence="3">
    <name type="scientific">Caenorhabditis remanei</name>
    <name type="common">Caenorhabditis vulgaris</name>
    <dbReference type="NCBI Taxonomy" id="31234"/>
    <lineage>
        <taxon>Eukaryota</taxon>
        <taxon>Metazoa</taxon>
        <taxon>Ecdysozoa</taxon>
        <taxon>Nematoda</taxon>
        <taxon>Chromadorea</taxon>
        <taxon>Rhabditida</taxon>
        <taxon>Rhabditina</taxon>
        <taxon>Rhabditomorpha</taxon>
        <taxon>Rhabditoidea</taxon>
        <taxon>Rhabditidae</taxon>
        <taxon>Peloderinae</taxon>
        <taxon>Caenorhabditis</taxon>
    </lineage>
</organism>
<dbReference type="HOGENOM" id="CLU_2500048_0_0_1"/>
<keyword evidence="1" id="KW-0472">Membrane</keyword>
<keyword evidence="1" id="KW-0812">Transmembrane</keyword>
<evidence type="ECO:0000256" key="1">
    <source>
        <dbReference type="SAM" id="Phobius"/>
    </source>
</evidence>
<keyword evidence="3" id="KW-1185">Reference proteome</keyword>
<evidence type="ECO:0000313" key="3">
    <source>
        <dbReference type="Proteomes" id="UP000008281"/>
    </source>
</evidence>
<dbReference type="STRING" id="31234.E3NVV5"/>